<protein>
    <submittedName>
        <fullName evidence="16">Uncharacterized protein</fullName>
    </submittedName>
</protein>
<feature type="domain" description="Ionotropic glutamate receptor C-terminal" evidence="14">
    <location>
        <begin position="228"/>
        <end position="557"/>
    </location>
</feature>
<evidence type="ECO:0000256" key="5">
    <source>
        <dbReference type="ARBA" id="ARBA00022989"/>
    </source>
</evidence>
<keyword evidence="10" id="KW-1071">Ligand-gated ion channel</keyword>
<keyword evidence="13" id="KW-0732">Signal</keyword>
<dbReference type="GO" id="GO:0050906">
    <property type="term" value="P:detection of stimulus involved in sensory perception"/>
    <property type="evidence" value="ECO:0007669"/>
    <property type="project" value="UniProtKB-ARBA"/>
</dbReference>
<evidence type="ECO:0000259" key="15">
    <source>
        <dbReference type="SMART" id="SM00918"/>
    </source>
</evidence>
<dbReference type="GO" id="GO:0005886">
    <property type="term" value="C:plasma membrane"/>
    <property type="evidence" value="ECO:0007669"/>
    <property type="project" value="UniProtKB-SubCell"/>
</dbReference>
<evidence type="ECO:0000256" key="1">
    <source>
        <dbReference type="ARBA" id="ARBA00004651"/>
    </source>
</evidence>
<evidence type="ECO:0000256" key="4">
    <source>
        <dbReference type="ARBA" id="ARBA00022692"/>
    </source>
</evidence>
<accession>A0ABD0JMY4</accession>
<evidence type="ECO:0000256" key="10">
    <source>
        <dbReference type="ARBA" id="ARBA00023286"/>
    </source>
</evidence>
<organism evidence="16 17">
    <name type="scientific">Batillaria attramentaria</name>
    <dbReference type="NCBI Taxonomy" id="370345"/>
    <lineage>
        <taxon>Eukaryota</taxon>
        <taxon>Metazoa</taxon>
        <taxon>Spiralia</taxon>
        <taxon>Lophotrochozoa</taxon>
        <taxon>Mollusca</taxon>
        <taxon>Gastropoda</taxon>
        <taxon>Caenogastropoda</taxon>
        <taxon>Sorbeoconcha</taxon>
        <taxon>Cerithioidea</taxon>
        <taxon>Batillariidae</taxon>
        <taxon>Batillaria</taxon>
    </lineage>
</organism>
<keyword evidence="7 12" id="KW-0472">Membrane</keyword>
<proteinExistence type="predicted"/>
<dbReference type="SMART" id="SM00918">
    <property type="entry name" value="Lig_chan-Glu_bd"/>
    <property type="match status" value="1"/>
</dbReference>
<dbReference type="AlphaFoldDB" id="A0ABD0JMY4"/>
<evidence type="ECO:0000256" key="8">
    <source>
        <dbReference type="ARBA" id="ARBA00023170"/>
    </source>
</evidence>
<keyword evidence="4 12" id="KW-0812">Transmembrane</keyword>
<keyword evidence="11" id="KW-0407">Ion channel</keyword>
<evidence type="ECO:0000256" key="11">
    <source>
        <dbReference type="ARBA" id="ARBA00023303"/>
    </source>
</evidence>
<keyword evidence="2" id="KW-0813">Transport</keyword>
<evidence type="ECO:0000256" key="13">
    <source>
        <dbReference type="SAM" id="SignalP"/>
    </source>
</evidence>
<dbReference type="Pfam" id="PF10613">
    <property type="entry name" value="Lig_chan-Glu_bd"/>
    <property type="match status" value="1"/>
</dbReference>
<evidence type="ECO:0000256" key="3">
    <source>
        <dbReference type="ARBA" id="ARBA00022475"/>
    </source>
</evidence>
<name>A0ABD0JMY4_9CAEN</name>
<dbReference type="SUPFAM" id="SSF53850">
    <property type="entry name" value="Periplasmic binding protein-like II"/>
    <property type="match status" value="1"/>
</dbReference>
<dbReference type="Gene3D" id="3.40.190.10">
    <property type="entry name" value="Periplasmic binding protein-like II"/>
    <property type="match status" value="3"/>
</dbReference>
<dbReference type="PANTHER" id="PTHR42643">
    <property type="entry name" value="IONOTROPIC RECEPTOR 20A-RELATED"/>
    <property type="match status" value="1"/>
</dbReference>
<keyword evidence="3" id="KW-1003">Cell membrane</keyword>
<dbReference type="Pfam" id="PF00060">
    <property type="entry name" value="Lig_chan"/>
    <property type="match status" value="1"/>
</dbReference>
<feature type="signal peptide" evidence="13">
    <location>
        <begin position="1"/>
        <end position="16"/>
    </location>
</feature>
<feature type="chain" id="PRO_5044886888" evidence="13">
    <location>
        <begin position="17"/>
        <end position="558"/>
    </location>
</feature>
<keyword evidence="17" id="KW-1185">Reference proteome</keyword>
<evidence type="ECO:0000259" key="14">
    <source>
        <dbReference type="SMART" id="SM00079"/>
    </source>
</evidence>
<evidence type="ECO:0000313" key="16">
    <source>
        <dbReference type="EMBL" id="KAK7476133.1"/>
    </source>
</evidence>
<dbReference type="InterPro" id="IPR019594">
    <property type="entry name" value="Glu/Gly-bd"/>
</dbReference>
<feature type="domain" description="Ionotropic glutamate receptor L-glutamate and glycine-binding" evidence="15">
    <location>
        <begin position="238"/>
        <end position="299"/>
    </location>
</feature>
<evidence type="ECO:0000256" key="6">
    <source>
        <dbReference type="ARBA" id="ARBA00023065"/>
    </source>
</evidence>
<feature type="transmembrane region" description="Helical" evidence="12">
    <location>
        <begin position="346"/>
        <end position="369"/>
    </location>
</feature>
<evidence type="ECO:0000256" key="12">
    <source>
        <dbReference type="SAM" id="Phobius"/>
    </source>
</evidence>
<dbReference type="InterPro" id="IPR001320">
    <property type="entry name" value="Iontro_rcpt_C"/>
</dbReference>
<keyword evidence="8" id="KW-0675">Receptor</keyword>
<reference evidence="16 17" key="1">
    <citation type="journal article" date="2023" name="Sci. Data">
        <title>Genome assembly of the Korean intertidal mud-creeper Batillaria attramentaria.</title>
        <authorList>
            <person name="Patra A.K."/>
            <person name="Ho P.T."/>
            <person name="Jun S."/>
            <person name="Lee S.J."/>
            <person name="Kim Y."/>
            <person name="Won Y.J."/>
        </authorList>
    </citation>
    <scope>NUCLEOTIDE SEQUENCE [LARGE SCALE GENOMIC DNA]</scope>
    <source>
        <strain evidence="16">Wonlab-2016</strain>
    </source>
</reference>
<dbReference type="SMART" id="SM00079">
    <property type="entry name" value="PBPe"/>
    <property type="match status" value="1"/>
</dbReference>
<comment type="subcellular location">
    <subcellularLocation>
        <location evidence="1">Cell membrane</location>
        <topology evidence="1">Multi-pass membrane protein</topology>
    </subcellularLocation>
</comment>
<dbReference type="InterPro" id="IPR052192">
    <property type="entry name" value="Insect_Ionotropic_Sensory_Rcpt"/>
</dbReference>
<gene>
    <name evidence="16" type="ORF">BaRGS_00032626</name>
</gene>
<keyword evidence="5 12" id="KW-1133">Transmembrane helix</keyword>
<dbReference type="PANTHER" id="PTHR42643:SF24">
    <property type="entry name" value="IONOTROPIC RECEPTOR 60A"/>
    <property type="match status" value="1"/>
</dbReference>
<evidence type="ECO:0000256" key="2">
    <source>
        <dbReference type="ARBA" id="ARBA00022448"/>
    </source>
</evidence>
<evidence type="ECO:0000256" key="7">
    <source>
        <dbReference type="ARBA" id="ARBA00023136"/>
    </source>
</evidence>
<dbReference type="EMBL" id="JACVVK020000384">
    <property type="protein sequence ID" value="KAK7476133.1"/>
    <property type="molecule type" value="Genomic_DNA"/>
</dbReference>
<comment type="caution">
    <text evidence="16">The sequence shown here is derived from an EMBL/GenBank/DDBJ whole genome shotgun (WGS) entry which is preliminary data.</text>
</comment>
<dbReference type="Proteomes" id="UP001519460">
    <property type="component" value="Unassembled WGS sequence"/>
</dbReference>
<sequence length="558" mass="63236">MHFVLMCGLIWGLKESLLVLTTDTSAFNMDSLVACRRNTPIQHERDSIALILKRLNWRILAVISDRGHVWGPVLSELEQGYTKLEIFLLPFPSEGTSSPTEWILTNIWRTLKSNNILIAGNECLQRESLKQMQLLADQAEPLSRAVFDTRWLLLVNSHVIQTANLTSLQLNNVAFVVYNEKDLPVAIKTLVWTENRCRSTRDVTLAPLDSDLSTHLFPNAQYGLNGLRLRVGINIWAPYVIEHYDNVTHERTYSGLCLDLLVILSHTLNFSYELVVPPDGEWGDYRDGNWTGLEVDVVVATITPTYERSFVADWTLPYDYYYFAVVVRNKESQFHLWTAFLSPFTWEVYLCVLLSFTCCTCILVFLVAAETRSWNKVFPRVLDVAEYLFGSLVSEALPTVWSHGASRGFIAGWCLLSLVLTSSYTCKLTSLLVSVAAPPPFTSLADMVALGDFRWGVIPGSSLLMDLRQSTDKVHQAVYRGLFRFAQDDPDVLSFDVNVHLSKVLTERYAFIGESITLRKWAADRCDVTLVSAEINGLQSYNIFTPKQSTLTKRMENV</sequence>
<dbReference type="GO" id="GO:0034220">
    <property type="term" value="P:monoatomic ion transmembrane transport"/>
    <property type="evidence" value="ECO:0007669"/>
    <property type="project" value="UniProtKB-KW"/>
</dbReference>
<evidence type="ECO:0000256" key="9">
    <source>
        <dbReference type="ARBA" id="ARBA00023180"/>
    </source>
</evidence>
<keyword evidence="6" id="KW-0406">Ion transport</keyword>
<evidence type="ECO:0000313" key="17">
    <source>
        <dbReference type="Proteomes" id="UP001519460"/>
    </source>
</evidence>
<keyword evidence="9" id="KW-0325">Glycoprotein</keyword>